<dbReference type="Proteomes" id="UP000766336">
    <property type="component" value="Unassembled WGS sequence"/>
</dbReference>
<evidence type="ECO:0000313" key="8">
    <source>
        <dbReference type="Proteomes" id="UP000766336"/>
    </source>
</evidence>
<dbReference type="SUPFAM" id="SSF141322">
    <property type="entry name" value="NfeD domain-like"/>
    <property type="match status" value="1"/>
</dbReference>
<dbReference type="PANTHER" id="PTHR33507:SF3">
    <property type="entry name" value="INNER MEMBRANE PROTEIN YBBJ"/>
    <property type="match status" value="1"/>
</dbReference>
<evidence type="ECO:0000256" key="3">
    <source>
        <dbReference type="ARBA" id="ARBA00022989"/>
    </source>
</evidence>
<dbReference type="RefSeq" id="WP_213668453.1">
    <property type="nucleotide sequence ID" value="NZ_JAHCDA010000001.1"/>
</dbReference>
<evidence type="ECO:0000256" key="2">
    <source>
        <dbReference type="ARBA" id="ARBA00022692"/>
    </source>
</evidence>
<name>A0ABS5Q7Y6_9PROT</name>
<keyword evidence="8" id="KW-1185">Reference proteome</keyword>
<evidence type="ECO:0000256" key="4">
    <source>
        <dbReference type="ARBA" id="ARBA00023136"/>
    </source>
</evidence>
<gene>
    <name evidence="7" type="ORF">KHU32_02485</name>
</gene>
<evidence type="ECO:0000256" key="1">
    <source>
        <dbReference type="ARBA" id="ARBA00004141"/>
    </source>
</evidence>
<protein>
    <submittedName>
        <fullName evidence="7">NfeD family protein</fullName>
    </submittedName>
</protein>
<dbReference type="InterPro" id="IPR052165">
    <property type="entry name" value="Membrane_assoc_protease"/>
</dbReference>
<feature type="domain" description="NfeD-like C-terminal" evidence="6">
    <location>
        <begin position="87"/>
        <end position="139"/>
    </location>
</feature>
<comment type="subcellular location">
    <subcellularLocation>
        <location evidence="1">Membrane</location>
        <topology evidence="1">Multi-pass membrane protein</topology>
    </subcellularLocation>
</comment>
<dbReference type="Pfam" id="PF01957">
    <property type="entry name" value="NfeD"/>
    <property type="match status" value="1"/>
</dbReference>
<dbReference type="InterPro" id="IPR012340">
    <property type="entry name" value="NA-bd_OB-fold"/>
</dbReference>
<comment type="caution">
    <text evidence="7">The sequence shown here is derived from an EMBL/GenBank/DDBJ whole genome shotgun (WGS) entry which is preliminary data.</text>
</comment>
<reference evidence="7 8" key="1">
    <citation type="submission" date="2021-05" db="EMBL/GenBank/DDBJ databases">
        <title>Roseococcus sp. XZZS9, whole genome shotgun sequencing project.</title>
        <authorList>
            <person name="Zhao G."/>
            <person name="Shen L."/>
        </authorList>
    </citation>
    <scope>NUCLEOTIDE SEQUENCE [LARGE SCALE GENOMIC DNA]</scope>
    <source>
        <strain evidence="7 8">XZZS9</strain>
    </source>
</reference>
<dbReference type="EMBL" id="JAHCDA010000001">
    <property type="protein sequence ID" value="MBS7809787.1"/>
    <property type="molecule type" value="Genomic_DNA"/>
</dbReference>
<feature type="transmembrane region" description="Helical" evidence="5">
    <location>
        <begin position="48"/>
        <end position="68"/>
    </location>
</feature>
<evidence type="ECO:0000313" key="7">
    <source>
        <dbReference type="EMBL" id="MBS7809787.1"/>
    </source>
</evidence>
<organism evidence="7 8">
    <name type="scientific">Roseococcus pinisoli</name>
    <dbReference type="NCBI Taxonomy" id="2835040"/>
    <lineage>
        <taxon>Bacteria</taxon>
        <taxon>Pseudomonadati</taxon>
        <taxon>Pseudomonadota</taxon>
        <taxon>Alphaproteobacteria</taxon>
        <taxon>Acetobacterales</taxon>
        <taxon>Roseomonadaceae</taxon>
        <taxon>Roseococcus</taxon>
    </lineage>
</organism>
<evidence type="ECO:0000259" key="6">
    <source>
        <dbReference type="Pfam" id="PF01957"/>
    </source>
</evidence>
<keyword evidence="2 5" id="KW-0812">Transmembrane</keyword>
<sequence>MNGLSWVVLALIALALLGLEMLVPFTVFLWMGVGAALAAVASYLGYGWGAQVLMFLVGASGSLATWYLHRGRRRERGDVSRPDRVLQGLRGTAVGDIAPVGRVRVADGSWAARSRAATAIRDGEAIIVIGHDGATLIVDRPEPARTEGAS</sequence>
<accession>A0ABS5Q7Y6</accession>
<keyword evidence="3 5" id="KW-1133">Transmembrane helix</keyword>
<proteinExistence type="predicted"/>
<dbReference type="PANTHER" id="PTHR33507">
    <property type="entry name" value="INNER MEMBRANE PROTEIN YBBJ"/>
    <property type="match status" value="1"/>
</dbReference>
<keyword evidence="4 5" id="KW-0472">Membrane</keyword>
<evidence type="ECO:0000256" key="5">
    <source>
        <dbReference type="SAM" id="Phobius"/>
    </source>
</evidence>
<dbReference type="InterPro" id="IPR002810">
    <property type="entry name" value="NfeD-like_C"/>
</dbReference>
<dbReference type="Gene3D" id="2.40.50.140">
    <property type="entry name" value="Nucleic acid-binding proteins"/>
    <property type="match status" value="1"/>
</dbReference>